<sequence length="220" mass="23026">MPSSTPASPPDRDAAALPGRQREARANDTAILVAARAVFAAQGHGAAMSDVAREAGVGVGSVYRRYPTKEALVEALHTHGVQEAARLARRVADEVAPGAVVRFVACQISTATGPLLRPTGATTPIPPDLARASDELHEALETLVAQDVRAGVVPAGLTAADVMQLLLHLRPTLPLPRAQADALHLRYLDLVDAGMRAQASAGVVLEGGPAWDEWVGTWHD</sequence>
<feature type="region of interest" description="Disordered" evidence="5">
    <location>
        <begin position="1"/>
        <end position="22"/>
    </location>
</feature>
<dbReference type="InterPro" id="IPR009057">
    <property type="entry name" value="Homeodomain-like_sf"/>
</dbReference>
<gene>
    <name evidence="7" type="ORF">CLV28_0975</name>
</gene>
<feature type="domain" description="HTH tetR-type" evidence="6">
    <location>
        <begin position="25"/>
        <end position="84"/>
    </location>
</feature>
<evidence type="ECO:0000313" key="8">
    <source>
        <dbReference type="Proteomes" id="UP000231693"/>
    </source>
</evidence>
<dbReference type="PANTHER" id="PTHR30055">
    <property type="entry name" value="HTH-TYPE TRANSCRIPTIONAL REGULATOR RUTR"/>
    <property type="match status" value="1"/>
</dbReference>
<dbReference type="RefSeq" id="WP_203968239.1">
    <property type="nucleotide sequence ID" value="NZ_BOOX01000012.1"/>
</dbReference>
<organism evidence="7 8">
    <name type="scientific">Sediminihabitans luteus</name>
    <dbReference type="NCBI Taxonomy" id="1138585"/>
    <lineage>
        <taxon>Bacteria</taxon>
        <taxon>Bacillati</taxon>
        <taxon>Actinomycetota</taxon>
        <taxon>Actinomycetes</taxon>
        <taxon>Micrococcales</taxon>
        <taxon>Cellulomonadaceae</taxon>
        <taxon>Sediminihabitans</taxon>
    </lineage>
</organism>
<dbReference type="GO" id="GO:0000976">
    <property type="term" value="F:transcription cis-regulatory region binding"/>
    <property type="evidence" value="ECO:0007669"/>
    <property type="project" value="TreeGrafter"/>
</dbReference>
<dbReference type="InterPro" id="IPR036271">
    <property type="entry name" value="Tet_transcr_reg_TetR-rel_C_sf"/>
</dbReference>
<dbReference type="SUPFAM" id="SSF48498">
    <property type="entry name" value="Tetracyclin repressor-like, C-terminal domain"/>
    <property type="match status" value="1"/>
</dbReference>
<dbReference type="PROSITE" id="PS50977">
    <property type="entry name" value="HTH_TETR_2"/>
    <property type="match status" value="1"/>
</dbReference>
<dbReference type="AlphaFoldDB" id="A0A2M9D0Q4"/>
<dbReference type="Gene3D" id="1.10.357.10">
    <property type="entry name" value="Tetracycline Repressor, domain 2"/>
    <property type="match status" value="1"/>
</dbReference>
<reference evidence="7 8" key="1">
    <citation type="submission" date="2017-11" db="EMBL/GenBank/DDBJ databases">
        <title>Genomic Encyclopedia of Archaeal and Bacterial Type Strains, Phase II (KMG-II): From Individual Species to Whole Genera.</title>
        <authorList>
            <person name="Goeker M."/>
        </authorList>
    </citation>
    <scope>NUCLEOTIDE SEQUENCE [LARGE SCALE GENOMIC DNA]</scope>
    <source>
        <strain evidence="7 8">DSM 25478</strain>
    </source>
</reference>
<evidence type="ECO:0000256" key="5">
    <source>
        <dbReference type="SAM" id="MobiDB-lite"/>
    </source>
</evidence>
<keyword evidence="1" id="KW-0805">Transcription regulation</keyword>
<dbReference type="PRINTS" id="PR00455">
    <property type="entry name" value="HTHTETR"/>
</dbReference>
<dbReference type="Pfam" id="PF00440">
    <property type="entry name" value="TetR_N"/>
    <property type="match status" value="1"/>
</dbReference>
<keyword evidence="2 4" id="KW-0238">DNA-binding</keyword>
<evidence type="ECO:0000313" key="7">
    <source>
        <dbReference type="EMBL" id="PJJ77749.1"/>
    </source>
</evidence>
<comment type="caution">
    <text evidence="7">The sequence shown here is derived from an EMBL/GenBank/DDBJ whole genome shotgun (WGS) entry which is preliminary data.</text>
</comment>
<evidence type="ECO:0000256" key="4">
    <source>
        <dbReference type="PROSITE-ProRule" id="PRU00335"/>
    </source>
</evidence>
<dbReference type="InterPro" id="IPR001647">
    <property type="entry name" value="HTH_TetR"/>
</dbReference>
<feature type="compositionally biased region" description="Basic and acidic residues" evidence="5">
    <location>
        <begin position="10"/>
        <end position="22"/>
    </location>
</feature>
<accession>A0A2M9D0Q4</accession>
<dbReference type="SUPFAM" id="SSF46689">
    <property type="entry name" value="Homeodomain-like"/>
    <property type="match status" value="1"/>
</dbReference>
<proteinExistence type="predicted"/>
<dbReference type="Proteomes" id="UP000231693">
    <property type="component" value="Unassembled WGS sequence"/>
</dbReference>
<dbReference type="EMBL" id="PGFE01000001">
    <property type="protein sequence ID" value="PJJ77749.1"/>
    <property type="molecule type" value="Genomic_DNA"/>
</dbReference>
<keyword evidence="3" id="KW-0804">Transcription</keyword>
<protein>
    <submittedName>
        <fullName evidence="7">TetR family transcriptional regulator</fullName>
    </submittedName>
</protein>
<dbReference type="PANTHER" id="PTHR30055:SF234">
    <property type="entry name" value="HTH-TYPE TRANSCRIPTIONAL REGULATOR BETI"/>
    <property type="match status" value="1"/>
</dbReference>
<evidence type="ECO:0000256" key="1">
    <source>
        <dbReference type="ARBA" id="ARBA00023015"/>
    </source>
</evidence>
<dbReference type="GO" id="GO:0003700">
    <property type="term" value="F:DNA-binding transcription factor activity"/>
    <property type="evidence" value="ECO:0007669"/>
    <property type="project" value="TreeGrafter"/>
</dbReference>
<feature type="DNA-binding region" description="H-T-H motif" evidence="4">
    <location>
        <begin position="47"/>
        <end position="66"/>
    </location>
</feature>
<dbReference type="InterPro" id="IPR050109">
    <property type="entry name" value="HTH-type_TetR-like_transc_reg"/>
</dbReference>
<evidence type="ECO:0000259" key="6">
    <source>
        <dbReference type="PROSITE" id="PS50977"/>
    </source>
</evidence>
<evidence type="ECO:0000256" key="2">
    <source>
        <dbReference type="ARBA" id="ARBA00023125"/>
    </source>
</evidence>
<name>A0A2M9D0Q4_9CELL</name>
<keyword evidence="8" id="KW-1185">Reference proteome</keyword>
<evidence type="ECO:0000256" key="3">
    <source>
        <dbReference type="ARBA" id="ARBA00023163"/>
    </source>
</evidence>